<sequence length="326" mass="36842">MARAAALVSLAVRPDARTPLDRVDTARTSEPHIVFLSSLPTISSSLSRSRGRDTSFVERVEHLSRSVARMYRFFEVFKGVGWRGARGVSWAGRGAAPAPIGRAEIIVRISWTEDVFLFTFSARRVMKRSRRDALICYYLGSPCAWHISPAMGAERGREIERERIERGEKDECGERWGDVRNRRARKHSFALFKNFRYNKSRPRFTPGSGAVLDFDPGRALDLSRDPTLRFHTGPVLNFGVGPGPRFCSLHLDTETNCDKWMYLGIVSSTRIESESSRRDSVDNHTSEEHFLYKATVADAIIATCTQRHVALINWDRRTAAGYVSSV</sequence>
<dbReference type="Proteomes" id="UP000299102">
    <property type="component" value="Unassembled WGS sequence"/>
</dbReference>
<organism evidence="1 2">
    <name type="scientific">Eumeta variegata</name>
    <name type="common">Bagworm moth</name>
    <name type="synonym">Eumeta japonica</name>
    <dbReference type="NCBI Taxonomy" id="151549"/>
    <lineage>
        <taxon>Eukaryota</taxon>
        <taxon>Metazoa</taxon>
        <taxon>Ecdysozoa</taxon>
        <taxon>Arthropoda</taxon>
        <taxon>Hexapoda</taxon>
        <taxon>Insecta</taxon>
        <taxon>Pterygota</taxon>
        <taxon>Neoptera</taxon>
        <taxon>Endopterygota</taxon>
        <taxon>Lepidoptera</taxon>
        <taxon>Glossata</taxon>
        <taxon>Ditrysia</taxon>
        <taxon>Tineoidea</taxon>
        <taxon>Psychidae</taxon>
        <taxon>Oiketicinae</taxon>
        <taxon>Eumeta</taxon>
    </lineage>
</organism>
<reference evidence="1 2" key="1">
    <citation type="journal article" date="2019" name="Commun. Biol.">
        <title>The bagworm genome reveals a unique fibroin gene that provides high tensile strength.</title>
        <authorList>
            <person name="Kono N."/>
            <person name="Nakamura H."/>
            <person name="Ohtoshi R."/>
            <person name="Tomita M."/>
            <person name="Numata K."/>
            <person name="Arakawa K."/>
        </authorList>
    </citation>
    <scope>NUCLEOTIDE SEQUENCE [LARGE SCALE GENOMIC DNA]</scope>
</reference>
<name>A0A4C1WNI8_EUMVA</name>
<dbReference type="AlphaFoldDB" id="A0A4C1WNI8"/>
<accession>A0A4C1WNI8</accession>
<gene>
    <name evidence="1" type="ORF">EVAR_35772_1</name>
</gene>
<proteinExistence type="predicted"/>
<protein>
    <submittedName>
        <fullName evidence="1">Uncharacterized protein</fullName>
    </submittedName>
</protein>
<evidence type="ECO:0000313" key="1">
    <source>
        <dbReference type="EMBL" id="GBP52583.1"/>
    </source>
</evidence>
<evidence type="ECO:0000313" key="2">
    <source>
        <dbReference type="Proteomes" id="UP000299102"/>
    </source>
</evidence>
<dbReference type="EMBL" id="BGZK01000606">
    <property type="protein sequence ID" value="GBP52583.1"/>
    <property type="molecule type" value="Genomic_DNA"/>
</dbReference>
<comment type="caution">
    <text evidence="1">The sequence shown here is derived from an EMBL/GenBank/DDBJ whole genome shotgun (WGS) entry which is preliminary data.</text>
</comment>
<keyword evidence="2" id="KW-1185">Reference proteome</keyword>